<feature type="domain" description="GFO/IDH/MocA-like oxidoreductase" evidence="4">
    <location>
        <begin position="131"/>
        <end position="246"/>
    </location>
</feature>
<dbReference type="GO" id="GO:0000166">
    <property type="term" value="F:nucleotide binding"/>
    <property type="evidence" value="ECO:0007669"/>
    <property type="project" value="InterPro"/>
</dbReference>
<dbReference type="Gene3D" id="3.40.50.720">
    <property type="entry name" value="NAD(P)-binding Rossmann-like Domain"/>
    <property type="match status" value="1"/>
</dbReference>
<comment type="similarity">
    <text evidence="1">Belongs to the Gfo/Idh/MocA family.</text>
</comment>
<keyword evidence="2" id="KW-0560">Oxidoreductase</keyword>
<dbReference type="Pfam" id="PF01408">
    <property type="entry name" value="GFO_IDH_MocA"/>
    <property type="match status" value="1"/>
</dbReference>
<accession>A0A3N1D1E7</accession>
<dbReference type="GO" id="GO:0016491">
    <property type="term" value="F:oxidoreductase activity"/>
    <property type="evidence" value="ECO:0007669"/>
    <property type="project" value="UniProtKB-KW"/>
</dbReference>
<dbReference type="SUPFAM" id="SSF51735">
    <property type="entry name" value="NAD(P)-binding Rossmann-fold domains"/>
    <property type="match status" value="1"/>
</dbReference>
<organism evidence="5 6">
    <name type="scientific">Actinocorallia herbida</name>
    <dbReference type="NCBI Taxonomy" id="58109"/>
    <lineage>
        <taxon>Bacteria</taxon>
        <taxon>Bacillati</taxon>
        <taxon>Actinomycetota</taxon>
        <taxon>Actinomycetes</taxon>
        <taxon>Streptosporangiales</taxon>
        <taxon>Thermomonosporaceae</taxon>
        <taxon>Actinocorallia</taxon>
    </lineage>
</organism>
<protein>
    <submittedName>
        <fullName evidence="5">Putative dehydrogenase</fullName>
    </submittedName>
</protein>
<dbReference type="AlphaFoldDB" id="A0A3N1D1E7"/>
<sequence>MGMVRWGVVGPGEIAAGFAEAMRWVPDGEIVAVASRSAERAAAFGDRFAVARRYGDYSALAADPEVDVVYVATPASRHEQDTLALLEAGKHVLCEKPFALDAGQARRMAEAARRRGLFLMEAMWSRFLPAYRTLTEVLADGRIGTPLLVEADFGMRWPVQPEHRLFDPRRGGGALLDLGVYPVQLCSLVLGPVEHVVADGLIGETGVDEQVAAVLRHGGGRLGVVKTAIRTVMTCTARIAGTDGSIDLPAFMHCPEALTVTTRTGGTEQIDASYEGNGLRFEIAEVHRCLAEGLTESPVMPINETIAIAAALDAIRAQVLLHDARSAPPSGTRTLTP</sequence>
<evidence type="ECO:0000256" key="1">
    <source>
        <dbReference type="ARBA" id="ARBA00010928"/>
    </source>
</evidence>
<feature type="domain" description="Gfo/Idh/MocA-like oxidoreductase N-terminal" evidence="3">
    <location>
        <begin position="4"/>
        <end position="120"/>
    </location>
</feature>
<dbReference type="Proteomes" id="UP000272400">
    <property type="component" value="Unassembled WGS sequence"/>
</dbReference>
<dbReference type="SUPFAM" id="SSF55347">
    <property type="entry name" value="Glyceraldehyde-3-phosphate dehydrogenase-like, C-terminal domain"/>
    <property type="match status" value="1"/>
</dbReference>
<dbReference type="InterPro" id="IPR036291">
    <property type="entry name" value="NAD(P)-bd_dom_sf"/>
</dbReference>
<dbReference type="Pfam" id="PF22725">
    <property type="entry name" value="GFO_IDH_MocA_C3"/>
    <property type="match status" value="1"/>
</dbReference>
<evidence type="ECO:0000259" key="3">
    <source>
        <dbReference type="Pfam" id="PF01408"/>
    </source>
</evidence>
<dbReference type="PANTHER" id="PTHR22604:SF105">
    <property type="entry name" value="TRANS-1,2-DIHYDROBENZENE-1,2-DIOL DEHYDROGENASE"/>
    <property type="match status" value="1"/>
</dbReference>
<reference evidence="5 6" key="1">
    <citation type="submission" date="2018-11" db="EMBL/GenBank/DDBJ databases">
        <title>Sequencing the genomes of 1000 actinobacteria strains.</title>
        <authorList>
            <person name="Klenk H.-P."/>
        </authorList>
    </citation>
    <scope>NUCLEOTIDE SEQUENCE [LARGE SCALE GENOMIC DNA]</scope>
    <source>
        <strain evidence="5 6">DSM 44254</strain>
    </source>
</reference>
<dbReference type="EMBL" id="RJKE01000001">
    <property type="protein sequence ID" value="ROO87320.1"/>
    <property type="molecule type" value="Genomic_DNA"/>
</dbReference>
<evidence type="ECO:0000256" key="2">
    <source>
        <dbReference type="ARBA" id="ARBA00023002"/>
    </source>
</evidence>
<dbReference type="RefSeq" id="WP_211359872.1">
    <property type="nucleotide sequence ID" value="NZ_RJKE01000001.1"/>
</dbReference>
<proteinExistence type="inferred from homology"/>
<evidence type="ECO:0000259" key="4">
    <source>
        <dbReference type="Pfam" id="PF22725"/>
    </source>
</evidence>
<gene>
    <name evidence="5" type="ORF">EDD29_4917</name>
</gene>
<dbReference type="InterPro" id="IPR055170">
    <property type="entry name" value="GFO_IDH_MocA-like_dom"/>
</dbReference>
<dbReference type="PANTHER" id="PTHR22604">
    <property type="entry name" value="OXIDOREDUCTASES"/>
    <property type="match status" value="1"/>
</dbReference>
<dbReference type="Gene3D" id="3.30.360.10">
    <property type="entry name" value="Dihydrodipicolinate Reductase, domain 2"/>
    <property type="match status" value="1"/>
</dbReference>
<evidence type="ECO:0000313" key="5">
    <source>
        <dbReference type="EMBL" id="ROO87320.1"/>
    </source>
</evidence>
<evidence type="ECO:0000313" key="6">
    <source>
        <dbReference type="Proteomes" id="UP000272400"/>
    </source>
</evidence>
<name>A0A3N1D1E7_9ACTN</name>
<dbReference type="InterPro" id="IPR000683">
    <property type="entry name" value="Gfo/Idh/MocA-like_OxRdtase_N"/>
</dbReference>
<comment type="caution">
    <text evidence="5">The sequence shown here is derived from an EMBL/GenBank/DDBJ whole genome shotgun (WGS) entry which is preliminary data.</text>
</comment>
<dbReference type="InterPro" id="IPR050984">
    <property type="entry name" value="Gfo/Idh/MocA_domain"/>
</dbReference>
<keyword evidence="6" id="KW-1185">Reference proteome</keyword>